<name>A0AAE4B5N5_9RHOB</name>
<proteinExistence type="predicted"/>
<gene>
    <name evidence="2" type="ORF">NO357_11445</name>
</gene>
<dbReference type="PANTHER" id="PTHR34821">
    <property type="entry name" value="INNER MEMBRANE PROTEIN YDCZ"/>
    <property type="match status" value="1"/>
</dbReference>
<dbReference type="Pfam" id="PF04657">
    <property type="entry name" value="DMT_YdcZ"/>
    <property type="match status" value="1"/>
</dbReference>
<dbReference type="PANTHER" id="PTHR34821:SF2">
    <property type="entry name" value="INNER MEMBRANE PROTEIN YDCZ"/>
    <property type="match status" value="1"/>
</dbReference>
<evidence type="ECO:0000313" key="2">
    <source>
        <dbReference type="EMBL" id="MDQ2090514.1"/>
    </source>
</evidence>
<evidence type="ECO:0000256" key="1">
    <source>
        <dbReference type="SAM" id="Phobius"/>
    </source>
</evidence>
<feature type="transmembrane region" description="Helical" evidence="1">
    <location>
        <begin position="35"/>
        <end position="56"/>
    </location>
</feature>
<evidence type="ECO:0000313" key="3">
    <source>
        <dbReference type="Proteomes" id="UP001226762"/>
    </source>
</evidence>
<keyword evidence="1" id="KW-0812">Transmembrane</keyword>
<keyword evidence="1" id="KW-0472">Membrane</keyword>
<sequence length="146" mass="14694">MTFWIALPVVIAAGVAASLQAPVNAALARVVENSLLAAAVSFGVGFSVLSLVVLVTGGGGDVGRLSGAAWWMFLGGALGAFYVWGALWGVPVLGVVTMVSALILGQMVAALVVDYVGAFGLPVRELSLPRVLGAGLVAVGVVLSRF</sequence>
<reference evidence="2" key="2">
    <citation type="submission" date="2023-02" db="EMBL/GenBank/DDBJ databases">
        <title>'Rhodoalgimonas zhirmunskyi' gen. nov., isolated from a red alga.</title>
        <authorList>
            <person name="Nedashkovskaya O.I."/>
            <person name="Otstavnykh N.Y."/>
            <person name="Bystritskaya E.P."/>
            <person name="Balabanova L.A."/>
            <person name="Isaeva M.P."/>
        </authorList>
    </citation>
    <scope>NUCLEOTIDE SEQUENCE</scope>
    <source>
        <strain evidence="2">KCTC 52189</strain>
    </source>
</reference>
<comment type="caution">
    <text evidence="2">The sequence shown here is derived from an EMBL/GenBank/DDBJ whole genome shotgun (WGS) entry which is preliminary data.</text>
</comment>
<reference evidence="2" key="1">
    <citation type="submission" date="2022-07" db="EMBL/GenBank/DDBJ databases">
        <authorList>
            <person name="Otstavnykh N."/>
            <person name="Isaeva M."/>
            <person name="Bystritskaya E."/>
        </authorList>
    </citation>
    <scope>NUCLEOTIDE SEQUENCE</scope>
    <source>
        <strain evidence="2">KCTC 52189</strain>
    </source>
</reference>
<feature type="transmembrane region" description="Helical" evidence="1">
    <location>
        <begin position="93"/>
        <end position="116"/>
    </location>
</feature>
<feature type="transmembrane region" description="Helical" evidence="1">
    <location>
        <begin position="68"/>
        <end position="87"/>
    </location>
</feature>
<feature type="transmembrane region" description="Helical" evidence="1">
    <location>
        <begin position="128"/>
        <end position="144"/>
    </location>
</feature>
<accession>A0AAE4B5N5</accession>
<protein>
    <submittedName>
        <fullName evidence="2">DMT family transporter</fullName>
    </submittedName>
</protein>
<dbReference type="AlphaFoldDB" id="A0AAE4B5N5"/>
<dbReference type="RefSeq" id="WP_306735793.1">
    <property type="nucleotide sequence ID" value="NZ_JANHAX010000003.1"/>
</dbReference>
<keyword evidence="1" id="KW-1133">Transmembrane helix</keyword>
<dbReference type="EMBL" id="JANHAX010000003">
    <property type="protein sequence ID" value="MDQ2090514.1"/>
    <property type="molecule type" value="Genomic_DNA"/>
</dbReference>
<keyword evidence="3" id="KW-1185">Reference proteome</keyword>
<organism evidence="2 3">
    <name type="scientific">Marimonas arenosa</name>
    <dbReference type="NCBI Taxonomy" id="1795305"/>
    <lineage>
        <taxon>Bacteria</taxon>
        <taxon>Pseudomonadati</taxon>
        <taxon>Pseudomonadota</taxon>
        <taxon>Alphaproteobacteria</taxon>
        <taxon>Rhodobacterales</taxon>
        <taxon>Paracoccaceae</taxon>
        <taxon>Marimonas</taxon>
    </lineage>
</organism>
<dbReference type="GO" id="GO:0005886">
    <property type="term" value="C:plasma membrane"/>
    <property type="evidence" value="ECO:0007669"/>
    <property type="project" value="TreeGrafter"/>
</dbReference>
<dbReference type="Proteomes" id="UP001226762">
    <property type="component" value="Unassembled WGS sequence"/>
</dbReference>
<dbReference type="InterPro" id="IPR006750">
    <property type="entry name" value="YdcZ"/>
</dbReference>